<gene>
    <name evidence="4" type="ORF">RWE15_06595</name>
</gene>
<sequence length="302" mass="33580">MKEENNGTPKNKWSQIYRKKWFFPAVYLVVAALLVSVVVWYQNLDKVPQAGKEPGDAYTKGLHDQDAQEVVDQEENIKMPVAEQANAEIVTKFFEYDADEKSRQAALVLYNSRYYQSKGIDFAAKDEKTFDVTASLSGTVEEVKEDPLLGNVVVMAHSDDVKTYYASLEDVAVKTGDNVKQGDKLGTAGNSLFGKDNGMHVHFELSKSGEKVNPEQYFNQPMSKLEAVQAKDVSETDDNAKAEEDGQQSQDQDQSDEQGKVEDNESDHADDQADKQKEEQADDNSVDDNAPETDGQDSSKKG</sequence>
<dbReference type="InterPro" id="IPR050570">
    <property type="entry name" value="Cell_wall_metabolism_enzyme"/>
</dbReference>
<protein>
    <submittedName>
        <fullName evidence="4">M23 family metallopeptidase</fullName>
        <ecNumber evidence="4">3.4.-.-</ecNumber>
    </submittedName>
</protein>
<organism evidence="4 5">
    <name type="scientific">Tigheibacillus halophilus</name>
    <dbReference type="NCBI Taxonomy" id="361280"/>
    <lineage>
        <taxon>Bacteria</taxon>
        <taxon>Bacillati</taxon>
        <taxon>Bacillota</taxon>
        <taxon>Bacilli</taxon>
        <taxon>Bacillales</taxon>
        <taxon>Bacillaceae</taxon>
        <taxon>Tigheibacillus</taxon>
    </lineage>
</organism>
<keyword evidence="5" id="KW-1185">Reference proteome</keyword>
<dbReference type="InterPro" id="IPR011055">
    <property type="entry name" value="Dup_hybrid_motif"/>
</dbReference>
<accession>A0ABU5C5U5</accession>
<dbReference type="InterPro" id="IPR016047">
    <property type="entry name" value="M23ase_b-sheet_dom"/>
</dbReference>
<keyword evidence="4" id="KW-0378">Hydrolase</keyword>
<dbReference type="Gene3D" id="2.70.70.10">
    <property type="entry name" value="Glucose Permease (Domain IIA)"/>
    <property type="match status" value="1"/>
</dbReference>
<feature type="transmembrane region" description="Helical" evidence="2">
    <location>
        <begin position="21"/>
        <end position="41"/>
    </location>
</feature>
<dbReference type="Proteomes" id="UP001281447">
    <property type="component" value="Unassembled WGS sequence"/>
</dbReference>
<evidence type="ECO:0000313" key="4">
    <source>
        <dbReference type="EMBL" id="MDY0394213.1"/>
    </source>
</evidence>
<dbReference type="CDD" id="cd12797">
    <property type="entry name" value="M23_peptidase"/>
    <property type="match status" value="1"/>
</dbReference>
<dbReference type="SUPFAM" id="SSF51261">
    <property type="entry name" value="Duplicated hybrid motif"/>
    <property type="match status" value="1"/>
</dbReference>
<dbReference type="PANTHER" id="PTHR21666:SF291">
    <property type="entry name" value="STAGE II SPORULATION PROTEIN Q"/>
    <property type="match status" value="1"/>
</dbReference>
<dbReference type="EC" id="3.4.-.-" evidence="4"/>
<feature type="domain" description="M23ase beta-sheet core" evidence="3">
    <location>
        <begin position="117"/>
        <end position="214"/>
    </location>
</feature>
<dbReference type="GO" id="GO:0016787">
    <property type="term" value="F:hydrolase activity"/>
    <property type="evidence" value="ECO:0007669"/>
    <property type="project" value="UniProtKB-KW"/>
</dbReference>
<dbReference type="PANTHER" id="PTHR21666">
    <property type="entry name" value="PEPTIDASE-RELATED"/>
    <property type="match status" value="1"/>
</dbReference>
<comment type="caution">
    <text evidence="4">The sequence shown here is derived from an EMBL/GenBank/DDBJ whole genome shotgun (WGS) entry which is preliminary data.</text>
</comment>
<keyword evidence="2" id="KW-0472">Membrane</keyword>
<keyword evidence="2" id="KW-1133">Transmembrane helix</keyword>
<dbReference type="EMBL" id="JAWDIP010000003">
    <property type="protein sequence ID" value="MDY0394213.1"/>
    <property type="molecule type" value="Genomic_DNA"/>
</dbReference>
<evidence type="ECO:0000256" key="1">
    <source>
        <dbReference type="SAM" id="MobiDB-lite"/>
    </source>
</evidence>
<evidence type="ECO:0000259" key="3">
    <source>
        <dbReference type="Pfam" id="PF01551"/>
    </source>
</evidence>
<reference evidence="4 5" key="1">
    <citation type="submission" date="2023-10" db="EMBL/GenBank/DDBJ databases">
        <title>Virgibacillus halophilus 5B73C genome.</title>
        <authorList>
            <person name="Miliotis G."/>
            <person name="Sengupta P."/>
            <person name="Hameed A."/>
            <person name="Chuvochina M."/>
            <person name="Mcdonagh F."/>
            <person name="Simpson A.C."/>
            <person name="Singh N.K."/>
            <person name="Rekha P.D."/>
            <person name="Raman K."/>
            <person name="Hugenholtz P."/>
            <person name="Venkateswaran K."/>
        </authorList>
    </citation>
    <scope>NUCLEOTIDE SEQUENCE [LARGE SCALE GENOMIC DNA]</scope>
    <source>
        <strain evidence="4 5">5B73C</strain>
    </source>
</reference>
<proteinExistence type="predicted"/>
<evidence type="ECO:0000313" key="5">
    <source>
        <dbReference type="Proteomes" id="UP001281447"/>
    </source>
</evidence>
<feature type="compositionally biased region" description="Acidic residues" evidence="1">
    <location>
        <begin position="280"/>
        <end position="295"/>
    </location>
</feature>
<feature type="compositionally biased region" description="Basic and acidic residues" evidence="1">
    <location>
        <begin position="232"/>
        <end position="244"/>
    </location>
</feature>
<feature type="compositionally biased region" description="Basic and acidic residues" evidence="1">
    <location>
        <begin position="257"/>
        <end position="279"/>
    </location>
</feature>
<name>A0ABU5C5U5_9BACI</name>
<dbReference type="Pfam" id="PF01551">
    <property type="entry name" value="Peptidase_M23"/>
    <property type="match status" value="1"/>
</dbReference>
<keyword evidence="2" id="KW-0812">Transmembrane</keyword>
<evidence type="ECO:0000256" key="2">
    <source>
        <dbReference type="SAM" id="Phobius"/>
    </source>
</evidence>
<feature type="region of interest" description="Disordered" evidence="1">
    <location>
        <begin position="229"/>
        <end position="302"/>
    </location>
</feature>